<proteinExistence type="predicted"/>
<reference evidence="1" key="1">
    <citation type="submission" date="2022-04" db="EMBL/GenBank/DDBJ databases">
        <title>Jade perch genome.</title>
        <authorList>
            <person name="Chao B."/>
        </authorList>
    </citation>
    <scope>NUCLEOTIDE SEQUENCE</scope>
    <source>
        <strain evidence="1">CB-2022</strain>
    </source>
</reference>
<name>A0ACB8WMK3_9TELE</name>
<evidence type="ECO:0000313" key="1">
    <source>
        <dbReference type="EMBL" id="KAI3367913.1"/>
    </source>
</evidence>
<evidence type="ECO:0000313" key="2">
    <source>
        <dbReference type="Proteomes" id="UP000831701"/>
    </source>
</evidence>
<comment type="caution">
    <text evidence="1">The sequence shown here is derived from an EMBL/GenBank/DDBJ whole genome shotgun (WGS) entry which is preliminary data.</text>
</comment>
<gene>
    <name evidence="1" type="ORF">L3Q82_026745</name>
</gene>
<organism evidence="1 2">
    <name type="scientific">Scortum barcoo</name>
    <name type="common">barcoo grunter</name>
    <dbReference type="NCBI Taxonomy" id="214431"/>
    <lineage>
        <taxon>Eukaryota</taxon>
        <taxon>Metazoa</taxon>
        <taxon>Chordata</taxon>
        <taxon>Craniata</taxon>
        <taxon>Vertebrata</taxon>
        <taxon>Euteleostomi</taxon>
        <taxon>Actinopterygii</taxon>
        <taxon>Neopterygii</taxon>
        <taxon>Teleostei</taxon>
        <taxon>Neoteleostei</taxon>
        <taxon>Acanthomorphata</taxon>
        <taxon>Eupercaria</taxon>
        <taxon>Centrarchiformes</taxon>
        <taxon>Terapontoidei</taxon>
        <taxon>Terapontidae</taxon>
        <taxon>Scortum</taxon>
    </lineage>
</organism>
<sequence>MLAKPRRAQLCHQPVITAVKHMKTNVDCKRHRQQHTMRPPVVLPFLLHLITIIVSERVAAPRRSVSFKAPFVWVRHELETVQRVWLWHFELFDDKRRRRPARRRSRGESAYPLSLEDITKKTGEAKWTVSSADRALCQMKGKDTEVCDNFIRTLHTMEDGRTLVCGTNAFNPACDYMTFTNGNISLEGKRQTGRGKVPFDPYQHFASLMDGNTLYSAASSNFLGTELVFQRHGLNPLKTEMKRSWFNEPTIISISLVEASKNSEDSEDDYVFLFFTENAVEEHRDNVQVSRIARVCKSDLGGTRTLQKKWTSFLKARLDCPLSDAGSPSLVRDVFLLQDSFSRTRITGGTASSTPRSLTAGSLLCLHHRESSGACSQSAVCAYMLSDVSQVFNGRFLTESDTGSWDTHMGEEPFLYPGSCINDELRAEGVMTSLNLSDKTLLFVKNHPLMEGAVTPITGRPLLVRTGVQFSKIVVDRVTSLDGRQHQVMLIGTGMPPAHAGTSGWLQKAVRFDGEDGRIIEELQLFQPPQPVNFLQLSSKTGQLYSGANNVVVQVNVSDCSSYSSCEDCLLARDPYCGWDRIRGLCGSVVGALHGSMIQNLTDGDIRMCPTSKLKEKPTIVHLDVEIAEFLPCSPKTNLPISWRFSDGILPPSPRHTVLTQGLIIQPSYSDAGLYTCETVEKVNGKVHRRTVVQYLVHVQDTDAVICKLRVAVYALAAFTGLQMLYIYRHLKAKKQNRMGGGNENSDSNRVSAASPFCHSNRTTEPRVEEGQVYCDQAQERHTG</sequence>
<dbReference type="Proteomes" id="UP000831701">
    <property type="component" value="Chromosome 9"/>
</dbReference>
<protein>
    <submittedName>
        <fullName evidence="1">Uncharacterized protein</fullName>
    </submittedName>
</protein>
<dbReference type="EMBL" id="CM041539">
    <property type="protein sequence ID" value="KAI3367913.1"/>
    <property type="molecule type" value="Genomic_DNA"/>
</dbReference>
<keyword evidence="2" id="KW-1185">Reference proteome</keyword>
<accession>A0ACB8WMK3</accession>